<dbReference type="Proteomes" id="UP000293434">
    <property type="component" value="Unassembled WGS sequence"/>
</dbReference>
<evidence type="ECO:0000256" key="1">
    <source>
        <dbReference type="ARBA" id="ARBA00004651"/>
    </source>
</evidence>
<evidence type="ECO:0000256" key="6">
    <source>
        <dbReference type="SAM" id="Phobius"/>
    </source>
</evidence>
<feature type="transmembrane region" description="Helical" evidence="6">
    <location>
        <begin position="41"/>
        <end position="65"/>
    </location>
</feature>
<name>A0AB74E2F7_STAAU</name>
<accession>A0AB74E2F7</accession>
<evidence type="ECO:0000256" key="2">
    <source>
        <dbReference type="ARBA" id="ARBA00022475"/>
    </source>
</evidence>
<keyword evidence="5 6" id="KW-0472">Membrane</keyword>
<feature type="transmembrane region" description="Helical" evidence="6">
    <location>
        <begin position="7"/>
        <end position="29"/>
    </location>
</feature>
<evidence type="ECO:0000256" key="4">
    <source>
        <dbReference type="ARBA" id="ARBA00022989"/>
    </source>
</evidence>
<proteinExistence type="predicted"/>
<dbReference type="InterPro" id="IPR004869">
    <property type="entry name" value="MMPL_dom"/>
</dbReference>
<dbReference type="EMBL" id="RQTC01000697">
    <property type="protein sequence ID" value="RZH88508.1"/>
    <property type="molecule type" value="Genomic_DNA"/>
</dbReference>
<dbReference type="AlphaFoldDB" id="A0AB74E2F7"/>
<keyword evidence="4 6" id="KW-1133">Transmembrane helix</keyword>
<feature type="domain" description="Membrane transport protein MMPL" evidence="7">
    <location>
        <begin position="2"/>
        <end position="84"/>
    </location>
</feature>
<dbReference type="PANTHER" id="PTHR33406">
    <property type="entry name" value="MEMBRANE PROTEIN MJ1562-RELATED"/>
    <property type="match status" value="1"/>
</dbReference>
<feature type="non-terminal residue" evidence="8">
    <location>
        <position position="1"/>
    </location>
</feature>
<keyword evidence="2" id="KW-1003">Cell membrane</keyword>
<evidence type="ECO:0000256" key="5">
    <source>
        <dbReference type="ARBA" id="ARBA00023136"/>
    </source>
</evidence>
<sequence length="87" mass="9101">LAIGTAGGAVIFAGITVIIAVCGLGLIGIKFLGVMGYMSAISVLFAVISALTLVPALISIFHKAIRPKVERKSRKTADTRWSRFVVG</sequence>
<evidence type="ECO:0000313" key="8">
    <source>
        <dbReference type="EMBL" id="RZH88508.1"/>
    </source>
</evidence>
<evidence type="ECO:0000313" key="9">
    <source>
        <dbReference type="Proteomes" id="UP000293434"/>
    </source>
</evidence>
<comment type="subcellular location">
    <subcellularLocation>
        <location evidence="1">Cell membrane</location>
        <topology evidence="1">Multi-pass membrane protein</topology>
    </subcellularLocation>
</comment>
<feature type="non-terminal residue" evidence="8">
    <location>
        <position position="87"/>
    </location>
</feature>
<dbReference type="Pfam" id="PF03176">
    <property type="entry name" value="MMPL"/>
    <property type="match status" value="1"/>
</dbReference>
<dbReference type="PANTHER" id="PTHR33406:SF13">
    <property type="entry name" value="MEMBRANE PROTEIN YDFJ"/>
    <property type="match status" value="1"/>
</dbReference>
<dbReference type="Gene3D" id="1.20.1640.10">
    <property type="entry name" value="Multidrug efflux transporter AcrB transmembrane domain"/>
    <property type="match status" value="1"/>
</dbReference>
<gene>
    <name evidence="8" type="ORF">EIG94_16950</name>
</gene>
<organism evidence="8 9">
    <name type="scientific">Staphylococcus aureus</name>
    <dbReference type="NCBI Taxonomy" id="1280"/>
    <lineage>
        <taxon>Bacteria</taxon>
        <taxon>Bacillati</taxon>
        <taxon>Bacillota</taxon>
        <taxon>Bacilli</taxon>
        <taxon>Bacillales</taxon>
        <taxon>Staphylococcaceae</taxon>
        <taxon>Staphylococcus</taxon>
    </lineage>
</organism>
<comment type="caution">
    <text evidence="8">The sequence shown here is derived from an EMBL/GenBank/DDBJ whole genome shotgun (WGS) entry which is preliminary data.</text>
</comment>
<dbReference type="SUPFAM" id="SSF82866">
    <property type="entry name" value="Multidrug efflux transporter AcrB transmembrane domain"/>
    <property type="match status" value="1"/>
</dbReference>
<evidence type="ECO:0000256" key="3">
    <source>
        <dbReference type="ARBA" id="ARBA00022692"/>
    </source>
</evidence>
<keyword evidence="3 6" id="KW-0812">Transmembrane</keyword>
<evidence type="ECO:0000259" key="7">
    <source>
        <dbReference type="Pfam" id="PF03176"/>
    </source>
</evidence>
<dbReference type="InterPro" id="IPR050545">
    <property type="entry name" value="Mycobact_MmpL"/>
</dbReference>
<protein>
    <submittedName>
        <fullName evidence="8">MMPL family transporter</fullName>
    </submittedName>
</protein>
<reference evidence="8 9" key="1">
    <citation type="submission" date="2018-11" db="EMBL/GenBank/DDBJ databases">
        <title>Genomic profiling of Staphylococcus species from a Poultry farm system in KwaZulu-Natal, South Africa.</title>
        <authorList>
            <person name="Amoako D.G."/>
            <person name="Somboro A.M."/>
            <person name="Abia A.L.K."/>
            <person name="Bester L.A."/>
            <person name="Essack S.Y."/>
        </authorList>
    </citation>
    <scope>NUCLEOTIDE SEQUENCE [LARGE SCALE GENOMIC DNA]</scope>
    <source>
        <strain evidence="8 9">SA9</strain>
    </source>
</reference>
<dbReference type="GO" id="GO:0005886">
    <property type="term" value="C:plasma membrane"/>
    <property type="evidence" value="ECO:0007669"/>
    <property type="project" value="UniProtKB-SubCell"/>
</dbReference>
<dbReference type="RefSeq" id="WP_165382122.1">
    <property type="nucleotide sequence ID" value="NZ_RQTC01000697.1"/>
</dbReference>